<sequence>MFRNKKIKIHVSGWPALCLLIAIMAVLLLLAITLPYFGFFGLFNILAKFNLASMELFEKGYQNFFYFEWLLILIIAMVIILDLISLMIIAGSNLKLAFPISTMSTIIQFLLSLTIFKKVIIPSFQHVQITWKGSLILFLLIYLVTSVFNHETPKEKKVNS</sequence>
<dbReference type="EMBL" id="CP014806">
    <property type="protein sequence ID" value="AMX00716.1"/>
    <property type="molecule type" value="Genomic_DNA"/>
</dbReference>
<dbReference type="AlphaFoldDB" id="A0A143HGU3"/>
<dbReference type="RefSeq" id="WP_066791376.1">
    <property type="nucleotide sequence ID" value="NZ_BJVD01000015.1"/>
</dbReference>
<keyword evidence="2" id="KW-1185">Reference proteome</keyword>
<accession>A0A143HGU3</accession>
<dbReference type="KEGG" id="rst:ATY39_15705"/>
<gene>
    <name evidence="1" type="ORF">ATY39_15705</name>
</gene>
<evidence type="ECO:0000313" key="2">
    <source>
        <dbReference type="Proteomes" id="UP000076021"/>
    </source>
</evidence>
<organism evidence="1 2">
    <name type="scientific">Rummeliibacillus stabekisii</name>
    <dbReference type="NCBI Taxonomy" id="241244"/>
    <lineage>
        <taxon>Bacteria</taxon>
        <taxon>Bacillati</taxon>
        <taxon>Bacillota</taxon>
        <taxon>Bacilli</taxon>
        <taxon>Bacillales</taxon>
        <taxon>Caryophanaceae</taxon>
        <taxon>Rummeliibacillus</taxon>
    </lineage>
</organism>
<name>A0A143HGU3_9BACL</name>
<protein>
    <submittedName>
        <fullName evidence="1">Uncharacterized protein</fullName>
    </submittedName>
</protein>
<dbReference type="Proteomes" id="UP000076021">
    <property type="component" value="Chromosome"/>
</dbReference>
<reference evidence="2" key="2">
    <citation type="submission" date="2016-03" db="EMBL/GenBank/DDBJ databases">
        <authorList>
            <person name="Ploux O."/>
        </authorList>
    </citation>
    <scope>NUCLEOTIDE SEQUENCE [LARGE SCALE GENOMIC DNA]</scope>
    <source>
        <strain evidence="2">PP9</strain>
    </source>
</reference>
<dbReference type="OrthoDB" id="2454941at2"/>
<evidence type="ECO:0000313" key="1">
    <source>
        <dbReference type="EMBL" id="AMX00716.1"/>
    </source>
</evidence>
<proteinExistence type="predicted"/>
<reference evidence="1 2" key="1">
    <citation type="journal article" date="2016" name="Genome Announc.">
        <title>Whole-Genome Sequence of Rummeliibacillus stabekisii Strain PP9 Isolated from Antarctic Soil.</title>
        <authorList>
            <person name="da Mota F.F."/>
            <person name="Vollu R.E."/>
            <person name="Jurelevicius D."/>
            <person name="Seldin L."/>
        </authorList>
    </citation>
    <scope>NUCLEOTIDE SEQUENCE [LARGE SCALE GENOMIC DNA]</scope>
    <source>
        <strain evidence="1 2">PP9</strain>
    </source>
</reference>